<dbReference type="EMBL" id="KF796608">
    <property type="protein sequence ID" value="AHN98029.1"/>
    <property type="molecule type" value="Genomic_DNA"/>
</dbReference>
<reference evidence="1" key="1">
    <citation type="submission" date="2013-10" db="EMBL/GenBank/DDBJ databases">
        <title>Functional metagenomics reveals novel beta-galactosidases not predictable from gene sequences.</title>
        <authorList>
            <person name="Cheng J."/>
            <person name="Engel K."/>
            <person name="Romantsov T."/>
            <person name="Neufeld J.D."/>
            <person name="Rose D.R."/>
            <person name="Charles T.C."/>
        </authorList>
    </citation>
    <scope>NUCLEOTIDE SEQUENCE</scope>
</reference>
<dbReference type="AlphaFoldDB" id="X2L8F0"/>
<proteinExistence type="predicted"/>
<evidence type="ECO:0000313" key="1">
    <source>
        <dbReference type="EMBL" id="AHN98029.1"/>
    </source>
</evidence>
<dbReference type="SUPFAM" id="SSF55729">
    <property type="entry name" value="Acyl-CoA N-acyltransferases (Nat)"/>
    <property type="match status" value="1"/>
</dbReference>
<organism evidence="1">
    <name type="scientific">uncultured bacterium lac193</name>
    <dbReference type="NCBI Taxonomy" id="1447243"/>
    <lineage>
        <taxon>Bacteria</taxon>
        <taxon>environmental samples</taxon>
    </lineage>
</organism>
<protein>
    <submittedName>
        <fullName evidence="1">Uncharacterized protein</fullName>
    </submittedName>
</protein>
<accession>X2L8F0</accession>
<sequence>MSYRITPADIDTIEPVLVRLWSDNLSMRHPPRDKYLWYYRNNPLGKAAAFILETCNTEGHSDPVGSCGIGPRTIYVQGQPLRGGLYADFTVDKAHRTVLPALMLQRALAEYAQQHFDLAYAYPNDAAVGIFSRIGYGVLGRAGRSVRILRSRDFIARVIPMAPVAAAVSIVADLGLTIRDRILAARGPGVRLEWTADVDSRFDTLFEEVRGRYRIIGERSQAFLRWRFVNRIGVPHRIAALVDGSSGAVRAYGVVAEREHGSVLLADFLARTDDDLGFLLDRLSVTLRSEGYSTVVTYFLGSGRVAATLASHGFRFRNAGKFIVVGTSSSSPVDRAALSNTEDWYLTEADRDN</sequence>
<name>X2L8F0_9BACT</name>
<dbReference type="Gene3D" id="3.40.630.30">
    <property type="match status" value="1"/>
</dbReference>
<dbReference type="InterPro" id="IPR016181">
    <property type="entry name" value="Acyl_CoA_acyltransferase"/>
</dbReference>